<evidence type="ECO:0000256" key="1">
    <source>
        <dbReference type="SAM" id="Phobius"/>
    </source>
</evidence>
<evidence type="ECO:0000313" key="2">
    <source>
        <dbReference type="EMBL" id="MEI4460829.1"/>
    </source>
</evidence>
<dbReference type="Proteomes" id="UP001387110">
    <property type="component" value="Unassembled WGS sequence"/>
</dbReference>
<evidence type="ECO:0000313" key="3">
    <source>
        <dbReference type="Proteomes" id="UP001387110"/>
    </source>
</evidence>
<dbReference type="PANTHER" id="PTHR41307:SF1">
    <property type="entry name" value="MEMBRANE PROTEIN"/>
    <property type="match status" value="1"/>
</dbReference>
<reference evidence="2 3" key="1">
    <citation type="submission" date="2023-12" db="EMBL/GenBank/DDBJ databases">
        <authorList>
            <person name="Easwaran N."/>
            <person name="Lazarus H.P.S."/>
        </authorList>
    </citation>
    <scope>NUCLEOTIDE SEQUENCE [LARGE SCALE GENOMIC DNA]</scope>
    <source>
        <strain evidence="2 3">VIT-2023</strain>
    </source>
</reference>
<sequence>MTLSTESTRFLEDLKVYLLASGKNEQATNEIVLELEDHLIEAEADGKSVRSITGDSPAAYIQSISHEMAFDSKQAFWTIMQVYLGASSFLYLQNLLNGTMTYSILLVGGFLLISAVYLTTLALLFRKDALRDTARPRLLRYGIHGSVHLLLIVGLLIVNGLIDSPKITLSPSVGWLIGALLIAWILVTAWKTKTWILPIAVFVYFVPQIILRSVFDWSELTSVLVGYVVAAITMTVAFIRESKQDQSNVSKH</sequence>
<dbReference type="RefSeq" id="WP_174316275.1">
    <property type="nucleotide sequence ID" value="NZ_JBAWKY010000001.1"/>
</dbReference>
<gene>
    <name evidence="2" type="ORF">SZL87_00185</name>
</gene>
<dbReference type="EMBL" id="JBAWKY010000001">
    <property type="protein sequence ID" value="MEI4460829.1"/>
    <property type="molecule type" value="Genomic_DNA"/>
</dbReference>
<feature type="transmembrane region" description="Helical" evidence="1">
    <location>
        <begin position="194"/>
        <end position="214"/>
    </location>
</feature>
<dbReference type="Gene3D" id="1.10.1900.10">
    <property type="entry name" value="c-terminal domain of poly(a) binding protein"/>
    <property type="match status" value="1"/>
</dbReference>
<evidence type="ECO:0008006" key="4">
    <source>
        <dbReference type="Google" id="ProtNLM"/>
    </source>
</evidence>
<feature type="transmembrane region" description="Helical" evidence="1">
    <location>
        <begin position="138"/>
        <end position="162"/>
    </location>
</feature>
<comment type="caution">
    <text evidence="2">The sequence shown here is derived from an EMBL/GenBank/DDBJ whole genome shotgun (WGS) entry which is preliminary data.</text>
</comment>
<accession>A0ABU8ED16</accession>
<keyword evidence="1" id="KW-1133">Transmembrane helix</keyword>
<proteinExistence type="predicted"/>
<dbReference type="SUPFAM" id="SSF158560">
    <property type="entry name" value="BH3980-like"/>
    <property type="match status" value="1"/>
</dbReference>
<protein>
    <recommendedName>
        <fullName evidence="4">DUF1129 domain-containing protein</fullName>
    </recommendedName>
</protein>
<feature type="transmembrane region" description="Helical" evidence="1">
    <location>
        <begin position="168"/>
        <end position="187"/>
    </location>
</feature>
<keyword evidence="1" id="KW-0472">Membrane</keyword>
<feature type="transmembrane region" description="Helical" evidence="1">
    <location>
        <begin position="220"/>
        <end position="239"/>
    </location>
</feature>
<feature type="transmembrane region" description="Helical" evidence="1">
    <location>
        <begin position="104"/>
        <end position="126"/>
    </location>
</feature>
<name>A0ABU8ED16_9BACL</name>
<keyword evidence="3" id="KW-1185">Reference proteome</keyword>
<keyword evidence="1" id="KW-0812">Transmembrane</keyword>
<feature type="transmembrane region" description="Helical" evidence="1">
    <location>
        <begin position="75"/>
        <end position="92"/>
    </location>
</feature>
<organism evidence="2 3">
    <name type="scientific">Exiguobacterium indicum</name>
    <dbReference type="NCBI Taxonomy" id="296995"/>
    <lineage>
        <taxon>Bacteria</taxon>
        <taxon>Bacillati</taxon>
        <taxon>Bacillota</taxon>
        <taxon>Bacilli</taxon>
        <taxon>Bacillales</taxon>
        <taxon>Bacillales Family XII. Incertae Sedis</taxon>
        <taxon>Exiguobacterium</taxon>
    </lineage>
</organism>
<dbReference type="PANTHER" id="PTHR41307">
    <property type="entry name" value="MEMBRANE PROTEIN-RELATED"/>
    <property type="match status" value="1"/>
</dbReference>